<dbReference type="EMBL" id="JBIAQY010000001">
    <property type="protein sequence ID" value="MFF3566615.1"/>
    <property type="molecule type" value="Genomic_DNA"/>
</dbReference>
<dbReference type="GO" id="GO:0016853">
    <property type="term" value="F:isomerase activity"/>
    <property type="evidence" value="ECO:0007669"/>
    <property type="project" value="UniProtKB-KW"/>
</dbReference>
<reference evidence="2 3" key="1">
    <citation type="submission" date="2024-10" db="EMBL/GenBank/DDBJ databases">
        <title>The Natural Products Discovery Center: Release of the First 8490 Sequenced Strains for Exploring Actinobacteria Biosynthetic Diversity.</title>
        <authorList>
            <person name="Kalkreuter E."/>
            <person name="Kautsar S.A."/>
            <person name="Yang D."/>
            <person name="Bader C.D."/>
            <person name="Teijaro C.N."/>
            <person name="Fluegel L."/>
            <person name="Davis C.M."/>
            <person name="Simpson J.R."/>
            <person name="Lauterbach L."/>
            <person name="Steele A.D."/>
            <person name="Gui C."/>
            <person name="Meng S."/>
            <person name="Li G."/>
            <person name="Viehrig K."/>
            <person name="Ye F."/>
            <person name="Su P."/>
            <person name="Kiefer A.F."/>
            <person name="Nichols A."/>
            <person name="Cepeda A.J."/>
            <person name="Yan W."/>
            <person name="Fan B."/>
            <person name="Jiang Y."/>
            <person name="Adhikari A."/>
            <person name="Zheng C.-J."/>
            <person name="Schuster L."/>
            <person name="Cowan T.M."/>
            <person name="Smanski M.J."/>
            <person name="Chevrette M.G."/>
            <person name="De Carvalho L.P.S."/>
            <person name="Shen B."/>
        </authorList>
    </citation>
    <scope>NUCLEOTIDE SEQUENCE [LARGE SCALE GENOMIC DNA]</scope>
    <source>
        <strain evidence="2 3">NPDC002593</strain>
    </source>
</reference>
<dbReference type="PANTHER" id="PTHR12110">
    <property type="entry name" value="HYDROXYPYRUVATE ISOMERASE"/>
    <property type="match status" value="1"/>
</dbReference>
<dbReference type="RefSeq" id="WP_040818672.1">
    <property type="nucleotide sequence ID" value="NZ_JBIAQY010000001.1"/>
</dbReference>
<evidence type="ECO:0000313" key="2">
    <source>
        <dbReference type="EMBL" id="MFF3566615.1"/>
    </source>
</evidence>
<dbReference type="InterPro" id="IPR036237">
    <property type="entry name" value="Xyl_isomerase-like_sf"/>
</dbReference>
<dbReference type="InterPro" id="IPR050312">
    <property type="entry name" value="IolE/XylAMocC-like"/>
</dbReference>
<protein>
    <submittedName>
        <fullName evidence="2">Sugar phosphate isomerase/epimerase family protein</fullName>
    </submittedName>
</protein>
<dbReference type="PANTHER" id="PTHR12110:SF41">
    <property type="entry name" value="INOSOSE DEHYDRATASE"/>
    <property type="match status" value="1"/>
</dbReference>
<dbReference type="SUPFAM" id="SSF51658">
    <property type="entry name" value="Xylose isomerase-like"/>
    <property type="match status" value="1"/>
</dbReference>
<gene>
    <name evidence="2" type="ORF">ACFYXQ_02420</name>
</gene>
<dbReference type="Gene3D" id="3.20.20.150">
    <property type="entry name" value="Divalent-metal-dependent TIM barrel enzymes"/>
    <property type="match status" value="1"/>
</dbReference>
<dbReference type="InterPro" id="IPR013022">
    <property type="entry name" value="Xyl_isomerase-like_TIM-brl"/>
</dbReference>
<evidence type="ECO:0000259" key="1">
    <source>
        <dbReference type="Pfam" id="PF01261"/>
    </source>
</evidence>
<keyword evidence="3" id="KW-1185">Reference proteome</keyword>
<comment type="caution">
    <text evidence="2">The sequence shown here is derived from an EMBL/GenBank/DDBJ whole genome shotgun (WGS) entry which is preliminary data.</text>
</comment>
<sequence length="306" mass="32551">MRPLGIALRDFAVVPGTPDELVIAATELGVTVVHLNPARWVGERLDPAELEKVGRVFAAAGLQVTVDLGAVNPAYQRSPDPLDPDGTSARRRLLREAALLGAESVHVRVGSPESRDDPAVPWTDQLDGARRALADLGPLSLELGIPVVLKTHEEMSSHEALALAEAAGEHVRIGFSAVNLLVCLEDPAAAAERLSGRVHTVFLDDAALSWSRAGMVRRMRPVGAGIVDWPALLTVLPADAPLVFDMHRAELDAPCYRPGWVAARPTLAVEEILALAAAALPDAPTTVLDERRDTGLSMLPLLAAVR</sequence>
<keyword evidence="2" id="KW-0413">Isomerase</keyword>
<feature type="domain" description="Xylose isomerase-like TIM barrel" evidence="1">
    <location>
        <begin position="24"/>
        <end position="236"/>
    </location>
</feature>
<dbReference type="Pfam" id="PF01261">
    <property type="entry name" value="AP_endonuc_2"/>
    <property type="match status" value="1"/>
</dbReference>
<evidence type="ECO:0000313" key="3">
    <source>
        <dbReference type="Proteomes" id="UP001601992"/>
    </source>
</evidence>
<dbReference type="Proteomes" id="UP001601992">
    <property type="component" value="Unassembled WGS sequence"/>
</dbReference>
<name>A0ABW6RTP3_9NOCA</name>
<organism evidence="2 3">
    <name type="scientific">Nocardia jiangxiensis</name>
    <dbReference type="NCBI Taxonomy" id="282685"/>
    <lineage>
        <taxon>Bacteria</taxon>
        <taxon>Bacillati</taxon>
        <taxon>Actinomycetota</taxon>
        <taxon>Actinomycetes</taxon>
        <taxon>Mycobacteriales</taxon>
        <taxon>Nocardiaceae</taxon>
        <taxon>Nocardia</taxon>
    </lineage>
</organism>
<proteinExistence type="predicted"/>
<accession>A0ABW6RTP3</accession>